<dbReference type="EMBL" id="CP043494">
    <property type="protein sequence ID" value="WNG50536.1"/>
    <property type="molecule type" value="Genomic_DNA"/>
</dbReference>
<keyword evidence="3" id="KW-1185">Reference proteome</keyword>
<dbReference type="InterPro" id="IPR011990">
    <property type="entry name" value="TPR-like_helical_dom_sf"/>
</dbReference>
<dbReference type="PANTHER" id="PTHR12558">
    <property type="entry name" value="CELL DIVISION CYCLE 16,23,27"/>
    <property type="match status" value="1"/>
</dbReference>
<dbReference type="Proteomes" id="UP001611383">
    <property type="component" value="Chromosome"/>
</dbReference>
<dbReference type="Pfam" id="PF14559">
    <property type="entry name" value="TPR_19"/>
    <property type="match status" value="2"/>
</dbReference>
<evidence type="ECO:0000256" key="1">
    <source>
        <dbReference type="PROSITE-ProRule" id="PRU00339"/>
    </source>
</evidence>
<organism evidence="2 3">
    <name type="scientific">Archangium minus</name>
    <dbReference type="NCBI Taxonomy" id="83450"/>
    <lineage>
        <taxon>Bacteria</taxon>
        <taxon>Pseudomonadati</taxon>
        <taxon>Myxococcota</taxon>
        <taxon>Myxococcia</taxon>
        <taxon>Myxococcales</taxon>
        <taxon>Cystobacterineae</taxon>
        <taxon>Archangiaceae</taxon>
        <taxon>Archangium</taxon>
    </lineage>
</organism>
<reference evidence="2 3" key="1">
    <citation type="submission" date="2019-08" db="EMBL/GenBank/DDBJ databases">
        <title>Archangium and Cystobacter genomes.</title>
        <authorList>
            <person name="Chen I.-C.K."/>
            <person name="Wielgoss S."/>
        </authorList>
    </citation>
    <scope>NUCLEOTIDE SEQUENCE [LARGE SCALE GENOMIC DNA]</scope>
    <source>
        <strain evidence="2 3">Cbm 6</strain>
    </source>
</reference>
<gene>
    <name evidence="2" type="ORF">F0U60_45230</name>
</gene>
<dbReference type="Pfam" id="PF13432">
    <property type="entry name" value="TPR_16"/>
    <property type="match status" value="2"/>
</dbReference>
<dbReference type="Gene3D" id="1.25.40.10">
    <property type="entry name" value="Tetratricopeptide repeat domain"/>
    <property type="match status" value="3"/>
</dbReference>
<dbReference type="PANTHER" id="PTHR12558:SF13">
    <property type="entry name" value="CELL DIVISION CYCLE PROTEIN 27 HOMOLOG"/>
    <property type="match status" value="1"/>
</dbReference>
<dbReference type="SMART" id="SM00028">
    <property type="entry name" value="TPR"/>
    <property type="match status" value="6"/>
</dbReference>
<sequence>MSGVMNPSEQAQPGLRLLARGEYAAAVSSFETALRSHPQDVDSWFGLARAQLALGKPEAARTALARTVALAPGHSAAQALIASLEDDGGSPEVLKRLASLAQAPGAGFIEHYAHAQALLRRGQDDEASKSLRAALTLQPESPQALVDLGQIALRQGRADKARDAFRVASGLAPGEWMPQLLHARALMALRHFAQAMTVLNEAVAAHPREVPLQQARFECALIQGEPQKALEAAQALETLKPGDANPLYQRGLALLTLGKLPEAAQALQESLRLAPEAIEPKHALAQVRTAQGQQGEALSLLEELQRAAPRALEPVLDLSRLYLAEDRTAEAERVLRALSAEHPEEPRVNLNLALALFKQDRKPEALSFIERVKASRDASLVEQARKLEAQIHGAPLRPPIIRG</sequence>
<evidence type="ECO:0000313" key="3">
    <source>
        <dbReference type="Proteomes" id="UP001611383"/>
    </source>
</evidence>
<dbReference type="PROSITE" id="PS50005">
    <property type="entry name" value="TPR"/>
    <property type="match status" value="2"/>
</dbReference>
<protein>
    <submittedName>
        <fullName evidence="2">Tetratricopeptide repeat protein</fullName>
    </submittedName>
</protein>
<name>A0ABY9X557_9BACT</name>
<accession>A0ABY9X557</accession>
<evidence type="ECO:0000313" key="2">
    <source>
        <dbReference type="EMBL" id="WNG50536.1"/>
    </source>
</evidence>
<dbReference type="InterPro" id="IPR019734">
    <property type="entry name" value="TPR_rpt"/>
</dbReference>
<keyword evidence="1" id="KW-0802">TPR repeat</keyword>
<feature type="repeat" description="TPR" evidence="1">
    <location>
        <begin position="244"/>
        <end position="277"/>
    </location>
</feature>
<feature type="repeat" description="TPR" evidence="1">
    <location>
        <begin position="142"/>
        <end position="175"/>
    </location>
</feature>
<dbReference type="SUPFAM" id="SSF48452">
    <property type="entry name" value="TPR-like"/>
    <property type="match status" value="2"/>
</dbReference>
<proteinExistence type="predicted"/>